<dbReference type="STRING" id="441119.SAMN04488047_12725"/>
<dbReference type="EMBL" id="FOXA01000027">
    <property type="protein sequence ID" value="SFQ02633.1"/>
    <property type="molecule type" value="Genomic_DNA"/>
</dbReference>
<dbReference type="PANTHER" id="PTHR47197:SF3">
    <property type="entry name" value="DIHYDRO-HEME D1 DEHYDROGENASE"/>
    <property type="match status" value="1"/>
</dbReference>
<evidence type="ECO:0000256" key="1">
    <source>
        <dbReference type="SAM" id="SignalP"/>
    </source>
</evidence>
<gene>
    <name evidence="2" type="ORF">SAMN04488047_12725</name>
</gene>
<dbReference type="InterPro" id="IPR011048">
    <property type="entry name" value="Haem_d1_sf"/>
</dbReference>
<name>A0A1I5V507_9RHOB</name>
<dbReference type="Gene3D" id="2.130.10.10">
    <property type="entry name" value="YVTN repeat-like/Quinoprotein amine dehydrogenase"/>
    <property type="match status" value="1"/>
</dbReference>
<feature type="chain" id="PRO_5011768233" evidence="1">
    <location>
        <begin position="23"/>
        <end position="354"/>
    </location>
</feature>
<keyword evidence="2" id="KW-0238">DNA-binding</keyword>
<accession>A0A1I5V507</accession>
<dbReference type="SUPFAM" id="SSF51004">
    <property type="entry name" value="C-terminal (heme d1) domain of cytochrome cd1-nitrite reductase"/>
    <property type="match status" value="1"/>
</dbReference>
<dbReference type="GO" id="GO:0003677">
    <property type="term" value="F:DNA binding"/>
    <property type="evidence" value="ECO:0007669"/>
    <property type="project" value="UniProtKB-KW"/>
</dbReference>
<keyword evidence="3" id="KW-1185">Reference proteome</keyword>
<dbReference type="InterPro" id="IPR015943">
    <property type="entry name" value="WD40/YVTN_repeat-like_dom_sf"/>
</dbReference>
<evidence type="ECO:0000313" key="3">
    <source>
        <dbReference type="Proteomes" id="UP000199356"/>
    </source>
</evidence>
<evidence type="ECO:0000313" key="2">
    <source>
        <dbReference type="EMBL" id="SFQ02633.1"/>
    </source>
</evidence>
<dbReference type="OrthoDB" id="24300at2"/>
<proteinExistence type="predicted"/>
<feature type="signal peptide" evidence="1">
    <location>
        <begin position="1"/>
        <end position="22"/>
    </location>
</feature>
<dbReference type="Proteomes" id="UP000199356">
    <property type="component" value="Unassembled WGS sequence"/>
</dbReference>
<dbReference type="RefSeq" id="WP_093425030.1">
    <property type="nucleotide sequence ID" value="NZ_FOXA01000027.1"/>
</dbReference>
<sequence>MVIKTLATFLASASFAALTAGAGVAQTVYVPEGSGNSVLVVDGATGRTLNRIEGVEAVHGLGGASGVPVLVAGSFAEVDRADAMAADRPAGVSADDHAVHHAKPEGRKGPANAALSMLSVIDVETGEILRRIEVPGAVHHTAVSPDGRFAVATHPAGDGISVVDLHDNETVAFVPTGAMPNYAVFGRDPETVYVSNTGNGTVSEVDLTRGIVRRNLVAGETPEHIVLDPSANALYVADAEAGRVLELSLDSGETERSFDIGGEIHGLGLTADGGRLVVAGRGEDKLVSIDLSDGTTTAAPLGPEPYHLTPVPGTGVLFVSSRAEPKVWVVDAATLKPTSDFAVQGEGHQMVALP</sequence>
<protein>
    <submittedName>
        <fullName evidence="2">DNA-binding beta-propeller fold protein YncE</fullName>
    </submittedName>
</protein>
<dbReference type="InterPro" id="IPR051200">
    <property type="entry name" value="Host-pathogen_enzymatic-act"/>
</dbReference>
<dbReference type="AlphaFoldDB" id="A0A1I5V507"/>
<reference evidence="2 3" key="1">
    <citation type="submission" date="2016-10" db="EMBL/GenBank/DDBJ databases">
        <authorList>
            <person name="de Groot N.N."/>
        </authorList>
    </citation>
    <scope>NUCLEOTIDE SEQUENCE [LARGE SCALE GENOMIC DNA]</scope>
    <source>
        <strain evidence="2 3">DSM 19547</strain>
    </source>
</reference>
<keyword evidence="1" id="KW-0732">Signal</keyword>
<organism evidence="2 3">
    <name type="scientific">Tranquillimonas alkanivorans</name>
    <dbReference type="NCBI Taxonomy" id="441119"/>
    <lineage>
        <taxon>Bacteria</taxon>
        <taxon>Pseudomonadati</taxon>
        <taxon>Pseudomonadota</taxon>
        <taxon>Alphaproteobacteria</taxon>
        <taxon>Rhodobacterales</taxon>
        <taxon>Roseobacteraceae</taxon>
        <taxon>Tranquillimonas</taxon>
    </lineage>
</organism>
<dbReference type="PANTHER" id="PTHR47197">
    <property type="entry name" value="PROTEIN NIRF"/>
    <property type="match status" value="1"/>
</dbReference>